<proteinExistence type="predicted"/>
<name>A0A2P2NCD8_RHIMU</name>
<dbReference type="AlphaFoldDB" id="A0A2P2NCD8"/>
<sequence>MRCPFFVVHTFSILVLNLVNPNLAALSS</sequence>
<dbReference type="EMBL" id="GGEC01059651">
    <property type="protein sequence ID" value="MBX40135.1"/>
    <property type="molecule type" value="Transcribed_RNA"/>
</dbReference>
<evidence type="ECO:0000313" key="1">
    <source>
        <dbReference type="EMBL" id="MBX40135.1"/>
    </source>
</evidence>
<accession>A0A2P2NCD8</accession>
<protein>
    <submittedName>
        <fullName evidence="1">Uncharacterized protein</fullName>
    </submittedName>
</protein>
<organism evidence="1">
    <name type="scientific">Rhizophora mucronata</name>
    <name type="common">Asiatic mangrove</name>
    <dbReference type="NCBI Taxonomy" id="61149"/>
    <lineage>
        <taxon>Eukaryota</taxon>
        <taxon>Viridiplantae</taxon>
        <taxon>Streptophyta</taxon>
        <taxon>Embryophyta</taxon>
        <taxon>Tracheophyta</taxon>
        <taxon>Spermatophyta</taxon>
        <taxon>Magnoliopsida</taxon>
        <taxon>eudicotyledons</taxon>
        <taxon>Gunneridae</taxon>
        <taxon>Pentapetalae</taxon>
        <taxon>rosids</taxon>
        <taxon>fabids</taxon>
        <taxon>Malpighiales</taxon>
        <taxon>Rhizophoraceae</taxon>
        <taxon>Rhizophora</taxon>
    </lineage>
</organism>
<reference evidence="1" key="1">
    <citation type="submission" date="2018-02" db="EMBL/GenBank/DDBJ databases">
        <title>Rhizophora mucronata_Transcriptome.</title>
        <authorList>
            <person name="Meera S.P."/>
            <person name="Sreeshan A."/>
            <person name="Augustine A."/>
        </authorList>
    </citation>
    <scope>NUCLEOTIDE SEQUENCE</scope>
    <source>
        <tissue evidence="1">Leaf</tissue>
    </source>
</reference>